<sequence>MAANSGNLQAANVASLLRVNYSESDLESVDYVPIPAYAQSTSSYHKRQAFVTYLQSNPGGFSVFGWRIDRTLINTIFFLEISLVLFVLGKTITCT</sequence>
<dbReference type="EMBL" id="KK914632">
    <property type="protein sequence ID" value="KDP30953.1"/>
    <property type="molecule type" value="Genomic_DNA"/>
</dbReference>
<dbReference type="Pfam" id="PF12056">
    <property type="entry name" value="DUF3537"/>
    <property type="match status" value="1"/>
</dbReference>
<name>A0A067K7E3_JATCU</name>
<dbReference type="OrthoDB" id="1897957at2759"/>
<evidence type="ECO:0000313" key="1">
    <source>
        <dbReference type="EMBL" id="KDP30953.1"/>
    </source>
</evidence>
<accession>A0A067K7E3</accession>
<dbReference type="Proteomes" id="UP000027138">
    <property type="component" value="Unassembled WGS sequence"/>
</dbReference>
<dbReference type="PANTHER" id="PTHR31963">
    <property type="entry name" value="RAS GUANINE NUCLEOTIDE EXCHANGE FACTOR K"/>
    <property type="match status" value="1"/>
</dbReference>
<dbReference type="InterPro" id="IPR021924">
    <property type="entry name" value="DUF3537"/>
</dbReference>
<proteinExistence type="predicted"/>
<dbReference type="AlphaFoldDB" id="A0A067K7E3"/>
<protein>
    <submittedName>
        <fullName evidence="1">Uncharacterized protein</fullName>
    </submittedName>
</protein>
<gene>
    <name evidence="1" type="ORF">JCGZ_11329</name>
</gene>
<dbReference type="PANTHER" id="PTHR31963:SF28">
    <property type="entry name" value="GUSTATORY RECEPTOR"/>
    <property type="match status" value="1"/>
</dbReference>
<evidence type="ECO:0000313" key="2">
    <source>
        <dbReference type="Proteomes" id="UP000027138"/>
    </source>
</evidence>
<reference evidence="1 2" key="1">
    <citation type="journal article" date="2014" name="PLoS ONE">
        <title>Global Analysis of Gene Expression Profiles in Physic Nut (Jatropha curcas L.) Seedlings Exposed to Salt Stress.</title>
        <authorList>
            <person name="Zhang L."/>
            <person name="Zhang C."/>
            <person name="Wu P."/>
            <person name="Chen Y."/>
            <person name="Li M."/>
            <person name="Jiang H."/>
            <person name="Wu G."/>
        </authorList>
    </citation>
    <scope>NUCLEOTIDE SEQUENCE [LARGE SCALE GENOMIC DNA]</scope>
    <source>
        <strain evidence="2">cv. GZQX0401</strain>
        <tissue evidence="1">Young leaves</tissue>
    </source>
</reference>
<keyword evidence="2" id="KW-1185">Reference proteome</keyword>
<dbReference type="STRING" id="180498.A0A067K7E3"/>
<organism evidence="1 2">
    <name type="scientific">Jatropha curcas</name>
    <name type="common">Barbados nut</name>
    <dbReference type="NCBI Taxonomy" id="180498"/>
    <lineage>
        <taxon>Eukaryota</taxon>
        <taxon>Viridiplantae</taxon>
        <taxon>Streptophyta</taxon>
        <taxon>Embryophyta</taxon>
        <taxon>Tracheophyta</taxon>
        <taxon>Spermatophyta</taxon>
        <taxon>Magnoliopsida</taxon>
        <taxon>eudicotyledons</taxon>
        <taxon>Gunneridae</taxon>
        <taxon>Pentapetalae</taxon>
        <taxon>rosids</taxon>
        <taxon>fabids</taxon>
        <taxon>Malpighiales</taxon>
        <taxon>Euphorbiaceae</taxon>
        <taxon>Crotonoideae</taxon>
        <taxon>Jatropheae</taxon>
        <taxon>Jatropha</taxon>
    </lineage>
</organism>